<dbReference type="GO" id="GO:0051538">
    <property type="term" value="F:3 iron, 4 sulfur cluster binding"/>
    <property type="evidence" value="ECO:0007669"/>
    <property type="project" value="UniProtKB-KW"/>
</dbReference>
<proteinExistence type="predicted"/>
<reference evidence="9 10" key="1">
    <citation type="journal article" date="2019" name="Emerg. Microbes Infect.">
        <title>Comprehensive subspecies identification of 175 nontuberculous mycobacteria species based on 7547 genomic profiles.</title>
        <authorList>
            <person name="Matsumoto Y."/>
            <person name="Kinjo T."/>
            <person name="Motooka D."/>
            <person name="Nabeya D."/>
            <person name="Jung N."/>
            <person name="Uechi K."/>
            <person name="Horii T."/>
            <person name="Iida T."/>
            <person name="Fujita J."/>
            <person name="Nakamura S."/>
        </authorList>
    </citation>
    <scope>NUCLEOTIDE SEQUENCE [LARGE SCALE GENOMIC DNA]</scope>
    <source>
        <strain evidence="9 10">JCM 13571</strain>
    </source>
</reference>
<keyword evidence="3 8" id="KW-0479">Metal-binding</keyword>
<dbReference type="GO" id="GO:0009055">
    <property type="term" value="F:electron transfer activity"/>
    <property type="evidence" value="ECO:0007669"/>
    <property type="project" value="UniProtKB-UniRule"/>
</dbReference>
<evidence type="ECO:0000256" key="8">
    <source>
        <dbReference type="RuleBase" id="RU368020"/>
    </source>
</evidence>
<keyword evidence="5 8" id="KW-0408">Iron</keyword>
<comment type="function">
    <text evidence="8">Ferredoxins are iron-sulfur proteins that transfer electrons in a wide variety of metabolic reactions.</text>
</comment>
<comment type="cofactor">
    <cofactor evidence="1">
        <name>[3Fe-4S] cluster</name>
        <dbReference type="ChEBI" id="CHEBI:21137"/>
    </cofactor>
</comment>
<dbReference type="PANTHER" id="PTHR36923:SF3">
    <property type="entry name" value="FERREDOXIN"/>
    <property type="match status" value="1"/>
</dbReference>
<evidence type="ECO:0000256" key="4">
    <source>
        <dbReference type="ARBA" id="ARBA00022982"/>
    </source>
</evidence>
<accession>A0A7I7X6H9</accession>
<name>A0A7I7X6H9_9MYCO</name>
<organism evidence="9 10">
    <name type="scientific">Mycolicibacter hiberniae</name>
    <dbReference type="NCBI Taxonomy" id="29314"/>
    <lineage>
        <taxon>Bacteria</taxon>
        <taxon>Bacillati</taxon>
        <taxon>Actinomycetota</taxon>
        <taxon>Actinomycetes</taxon>
        <taxon>Mycobacteriales</taxon>
        <taxon>Mycobacteriaceae</taxon>
        <taxon>Mycolicibacter</taxon>
    </lineage>
</organism>
<evidence type="ECO:0000256" key="1">
    <source>
        <dbReference type="ARBA" id="ARBA00001927"/>
    </source>
</evidence>
<evidence type="ECO:0000256" key="2">
    <source>
        <dbReference type="ARBA" id="ARBA00022448"/>
    </source>
</evidence>
<dbReference type="PANTHER" id="PTHR36923">
    <property type="entry name" value="FERREDOXIN"/>
    <property type="match status" value="1"/>
</dbReference>
<dbReference type="EMBL" id="AP022609">
    <property type="protein sequence ID" value="BBZ24473.1"/>
    <property type="molecule type" value="Genomic_DNA"/>
</dbReference>
<dbReference type="OrthoDB" id="3215519at2"/>
<evidence type="ECO:0000313" key="9">
    <source>
        <dbReference type="EMBL" id="BBZ24473.1"/>
    </source>
</evidence>
<sequence>MKAWVDPDRCAGHGICTTICPEVFAINGDGYAEAAGDEVPAQFEGAVRDAIKQCPEHAIDEITDDSPTKEN</sequence>
<dbReference type="SUPFAM" id="SSF54862">
    <property type="entry name" value="4Fe-4S ferredoxins"/>
    <property type="match status" value="1"/>
</dbReference>
<dbReference type="Proteomes" id="UP000467260">
    <property type="component" value="Chromosome"/>
</dbReference>
<gene>
    <name evidence="9" type="ORF">MHIB_28910</name>
</gene>
<dbReference type="PRINTS" id="PR00352">
    <property type="entry name" value="3FE4SFRDOXIN"/>
</dbReference>
<dbReference type="KEGG" id="mhib:MHIB_28910"/>
<evidence type="ECO:0000256" key="5">
    <source>
        <dbReference type="ARBA" id="ARBA00023004"/>
    </source>
</evidence>
<keyword evidence="10" id="KW-1185">Reference proteome</keyword>
<evidence type="ECO:0000256" key="7">
    <source>
        <dbReference type="ARBA" id="ARBA00023291"/>
    </source>
</evidence>
<dbReference type="GO" id="GO:0005506">
    <property type="term" value="F:iron ion binding"/>
    <property type="evidence" value="ECO:0007669"/>
    <property type="project" value="UniProtKB-UniRule"/>
</dbReference>
<dbReference type="InterPro" id="IPR017896">
    <property type="entry name" value="4Fe4S_Fe-S-bd"/>
</dbReference>
<keyword evidence="4 8" id="KW-0249">Electron transport</keyword>
<keyword evidence="2 8" id="KW-0813">Transport</keyword>
<evidence type="ECO:0000256" key="6">
    <source>
        <dbReference type="ARBA" id="ARBA00023014"/>
    </source>
</evidence>
<keyword evidence="6 8" id="KW-0411">Iron-sulfur</keyword>
<dbReference type="PROSITE" id="PS51379">
    <property type="entry name" value="4FE4S_FER_2"/>
    <property type="match status" value="1"/>
</dbReference>
<keyword evidence="7" id="KW-0003">3Fe-4S</keyword>
<evidence type="ECO:0000256" key="3">
    <source>
        <dbReference type="ARBA" id="ARBA00022723"/>
    </source>
</evidence>
<protein>
    <recommendedName>
        <fullName evidence="8">Ferredoxin</fullName>
    </recommendedName>
</protein>
<dbReference type="AlphaFoldDB" id="A0A7I7X6H9"/>
<dbReference type="InterPro" id="IPR051269">
    <property type="entry name" value="Fe-S_cluster_ET"/>
</dbReference>
<dbReference type="Pfam" id="PF13459">
    <property type="entry name" value="Fer4_15"/>
    <property type="match status" value="1"/>
</dbReference>
<dbReference type="Gene3D" id="3.30.70.20">
    <property type="match status" value="1"/>
</dbReference>
<dbReference type="InterPro" id="IPR001080">
    <property type="entry name" value="3Fe4S_ferredoxin"/>
</dbReference>
<evidence type="ECO:0000313" key="10">
    <source>
        <dbReference type="Proteomes" id="UP000467260"/>
    </source>
</evidence>
<dbReference type="RefSeq" id="WP_085135731.1">
    <property type="nucleotide sequence ID" value="NZ_AP022609.1"/>
</dbReference>